<sequence>MTFILLKIVGAFLPLRVNDEEEISGLDVSEHGERAYAQDFVAGAPITHGYEISSTQKVAEKVNLV</sequence>
<comment type="subcellular location">
    <subcellularLocation>
        <location evidence="1">Membrane</location>
        <topology evidence="1">Multi-pass membrane protein</topology>
    </subcellularLocation>
</comment>
<proteinExistence type="predicted"/>
<evidence type="ECO:0000259" key="5">
    <source>
        <dbReference type="Pfam" id="PF00909"/>
    </source>
</evidence>
<keyword evidence="2" id="KW-0812">Transmembrane</keyword>
<dbReference type="AlphaFoldDB" id="A0A645DZ99"/>
<dbReference type="Gene3D" id="1.10.3430.10">
    <property type="entry name" value="Ammonium transporter AmtB like domains"/>
    <property type="match status" value="1"/>
</dbReference>
<comment type="caution">
    <text evidence="6">The sequence shown here is derived from an EMBL/GenBank/DDBJ whole genome shotgun (WGS) entry which is preliminary data.</text>
</comment>
<dbReference type="GO" id="GO:0016020">
    <property type="term" value="C:membrane"/>
    <property type="evidence" value="ECO:0007669"/>
    <property type="project" value="UniProtKB-SubCell"/>
</dbReference>
<evidence type="ECO:0000256" key="1">
    <source>
        <dbReference type="ARBA" id="ARBA00004141"/>
    </source>
</evidence>
<dbReference type="GO" id="GO:0008519">
    <property type="term" value="F:ammonium channel activity"/>
    <property type="evidence" value="ECO:0007669"/>
    <property type="project" value="InterPro"/>
</dbReference>
<evidence type="ECO:0000256" key="4">
    <source>
        <dbReference type="ARBA" id="ARBA00023136"/>
    </source>
</evidence>
<organism evidence="6">
    <name type="scientific">bioreactor metagenome</name>
    <dbReference type="NCBI Taxonomy" id="1076179"/>
    <lineage>
        <taxon>unclassified sequences</taxon>
        <taxon>metagenomes</taxon>
        <taxon>ecological metagenomes</taxon>
    </lineage>
</organism>
<reference evidence="6" key="1">
    <citation type="submission" date="2019-08" db="EMBL/GenBank/DDBJ databases">
        <authorList>
            <person name="Kucharzyk K."/>
            <person name="Murdoch R.W."/>
            <person name="Higgins S."/>
            <person name="Loffler F."/>
        </authorList>
    </citation>
    <scope>NUCLEOTIDE SEQUENCE</scope>
</reference>
<feature type="domain" description="Ammonium transporter AmtB-like" evidence="5">
    <location>
        <begin position="1"/>
        <end position="36"/>
    </location>
</feature>
<dbReference type="InterPro" id="IPR029020">
    <property type="entry name" value="Ammonium/urea_transptr"/>
</dbReference>
<dbReference type="EMBL" id="VSSQ01041429">
    <property type="protein sequence ID" value="MPM94850.1"/>
    <property type="molecule type" value="Genomic_DNA"/>
</dbReference>
<dbReference type="Pfam" id="PF00909">
    <property type="entry name" value="Ammonium_transp"/>
    <property type="match status" value="1"/>
</dbReference>
<evidence type="ECO:0000256" key="2">
    <source>
        <dbReference type="ARBA" id="ARBA00022692"/>
    </source>
</evidence>
<name>A0A645DZ99_9ZZZZ</name>
<keyword evidence="4" id="KW-0472">Membrane</keyword>
<gene>
    <name evidence="6" type="ORF">SDC9_141999</name>
</gene>
<protein>
    <recommendedName>
        <fullName evidence="5">Ammonium transporter AmtB-like domain-containing protein</fullName>
    </recommendedName>
</protein>
<keyword evidence="3" id="KW-1133">Transmembrane helix</keyword>
<evidence type="ECO:0000256" key="3">
    <source>
        <dbReference type="ARBA" id="ARBA00022989"/>
    </source>
</evidence>
<dbReference type="InterPro" id="IPR024041">
    <property type="entry name" value="NH4_transpt_AmtB-like_dom"/>
</dbReference>
<evidence type="ECO:0000313" key="6">
    <source>
        <dbReference type="EMBL" id="MPM94850.1"/>
    </source>
</evidence>
<accession>A0A645DZ99</accession>